<evidence type="ECO:0000313" key="2">
    <source>
        <dbReference type="WBParaSite" id="ALUE_0002180301-mRNA-1"/>
    </source>
</evidence>
<sequence length="119" mass="14173">MIDCLWLIAAYAEVDFNKLEALEDICVPLFMQIILSYNLNKSEVISLKRLYYPVNTPMCHYQRQLVVDSLFINLLIALPNELDSFFVASIVMFNFRRYYFSMCILYMFFENQNFFSISL</sequence>
<dbReference type="Proteomes" id="UP000036681">
    <property type="component" value="Unplaced"/>
</dbReference>
<dbReference type="WBParaSite" id="ALUE_0002180301-mRNA-1">
    <property type="protein sequence ID" value="ALUE_0002180301-mRNA-1"/>
    <property type="gene ID" value="ALUE_0002180301"/>
</dbReference>
<evidence type="ECO:0000313" key="1">
    <source>
        <dbReference type="Proteomes" id="UP000036681"/>
    </source>
</evidence>
<name>A0A0M3ISS5_ASCLU</name>
<reference evidence="2" key="1">
    <citation type="submission" date="2017-02" db="UniProtKB">
        <authorList>
            <consortium name="WormBaseParasite"/>
        </authorList>
    </citation>
    <scope>IDENTIFICATION</scope>
</reference>
<proteinExistence type="predicted"/>
<keyword evidence="1" id="KW-1185">Reference proteome</keyword>
<protein>
    <submittedName>
        <fullName evidence="2">Uncharacterized protein</fullName>
    </submittedName>
</protein>
<accession>A0A0M3ISS5</accession>
<dbReference type="AlphaFoldDB" id="A0A0M3ISS5"/>
<organism evidence="1 2">
    <name type="scientific">Ascaris lumbricoides</name>
    <name type="common">Giant roundworm</name>
    <dbReference type="NCBI Taxonomy" id="6252"/>
    <lineage>
        <taxon>Eukaryota</taxon>
        <taxon>Metazoa</taxon>
        <taxon>Ecdysozoa</taxon>
        <taxon>Nematoda</taxon>
        <taxon>Chromadorea</taxon>
        <taxon>Rhabditida</taxon>
        <taxon>Spirurina</taxon>
        <taxon>Ascaridomorpha</taxon>
        <taxon>Ascaridoidea</taxon>
        <taxon>Ascarididae</taxon>
        <taxon>Ascaris</taxon>
    </lineage>
</organism>